<dbReference type="EMBL" id="VJMJ01000147">
    <property type="protein sequence ID" value="KAF0731041.1"/>
    <property type="molecule type" value="Genomic_DNA"/>
</dbReference>
<dbReference type="InterPro" id="IPR000182">
    <property type="entry name" value="GNAT_dom"/>
</dbReference>
<dbReference type="SUPFAM" id="SSF55729">
    <property type="entry name" value="Acyl-CoA N-acyltransferases (Nat)"/>
    <property type="match status" value="1"/>
</dbReference>
<evidence type="ECO:0000256" key="2">
    <source>
        <dbReference type="ARBA" id="ARBA00023315"/>
    </source>
</evidence>
<keyword evidence="5" id="KW-1185">Reference proteome</keyword>
<dbReference type="InterPro" id="IPR016181">
    <property type="entry name" value="Acyl_CoA_acyltransferase"/>
</dbReference>
<evidence type="ECO:0000313" key="5">
    <source>
        <dbReference type="Proteomes" id="UP000481153"/>
    </source>
</evidence>
<name>A0A6G0WU69_9STRA</name>
<evidence type="ECO:0000259" key="3">
    <source>
        <dbReference type="PROSITE" id="PS51186"/>
    </source>
</evidence>
<dbReference type="VEuPathDB" id="FungiDB:AeMF1_018481"/>
<proteinExistence type="predicted"/>
<dbReference type="PROSITE" id="PS51186">
    <property type="entry name" value="GNAT"/>
    <property type="match status" value="1"/>
</dbReference>
<organism evidence="4 5">
    <name type="scientific">Aphanomyces euteiches</name>
    <dbReference type="NCBI Taxonomy" id="100861"/>
    <lineage>
        <taxon>Eukaryota</taxon>
        <taxon>Sar</taxon>
        <taxon>Stramenopiles</taxon>
        <taxon>Oomycota</taxon>
        <taxon>Saprolegniomycetes</taxon>
        <taxon>Saprolegniales</taxon>
        <taxon>Verrucalvaceae</taxon>
        <taxon>Aphanomyces</taxon>
    </lineage>
</organism>
<dbReference type="GO" id="GO:0016747">
    <property type="term" value="F:acyltransferase activity, transferring groups other than amino-acyl groups"/>
    <property type="evidence" value="ECO:0007669"/>
    <property type="project" value="InterPro"/>
</dbReference>
<evidence type="ECO:0000313" key="4">
    <source>
        <dbReference type="EMBL" id="KAF0731041.1"/>
    </source>
</evidence>
<dbReference type="AlphaFoldDB" id="A0A6G0WU69"/>
<dbReference type="PANTHER" id="PTHR42919">
    <property type="entry name" value="N-ALPHA-ACETYLTRANSFERASE"/>
    <property type="match status" value="1"/>
</dbReference>
<reference evidence="4 5" key="1">
    <citation type="submission" date="2019-07" db="EMBL/GenBank/DDBJ databases">
        <title>Genomics analysis of Aphanomyces spp. identifies a new class of oomycete effector associated with host adaptation.</title>
        <authorList>
            <person name="Gaulin E."/>
        </authorList>
    </citation>
    <scope>NUCLEOTIDE SEQUENCE [LARGE SCALE GENOMIC DNA]</scope>
    <source>
        <strain evidence="4 5">ATCC 201684</strain>
    </source>
</reference>
<protein>
    <recommendedName>
        <fullName evidence="3">N-acetyltransferase domain-containing protein</fullName>
    </recommendedName>
</protein>
<evidence type="ECO:0000256" key="1">
    <source>
        <dbReference type="ARBA" id="ARBA00022679"/>
    </source>
</evidence>
<gene>
    <name evidence="4" type="ORF">Ae201684_011590</name>
</gene>
<keyword evidence="1" id="KW-0808">Transferase</keyword>
<keyword evidence="2" id="KW-0012">Acyltransferase</keyword>
<dbReference type="CDD" id="cd04301">
    <property type="entry name" value="NAT_SF"/>
    <property type="match status" value="1"/>
</dbReference>
<sequence length="127" mass="14068">MAALPGPVQGNVYKDALVESECSWVALKRGKVVGAVILHSENDKACIRTLAVDAVERGQGIGRMLVEKAIETALGRNQSLYLHVQVDNQEAIELYRRLGFTVAETLTNYYRRLASPDCFVMTRDARS</sequence>
<accession>A0A6G0WU69</accession>
<dbReference type="PANTHER" id="PTHR42919:SF8">
    <property type="entry name" value="N-ALPHA-ACETYLTRANSFERASE 50"/>
    <property type="match status" value="1"/>
</dbReference>
<dbReference type="InterPro" id="IPR051556">
    <property type="entry name" value="N-term/lysine_N-AcTrnsfr"/>
</dbReference>
<dbReference type="Proteomes" id="UP000481153">
    <property type="component" value="Unassembled WGS sequence"/>
</dbReference>
<dbReference type="Gene3D" id="3.40.630.30">
    <property type="match status" value="1"/>
</dbReference>
<dbReference type="Pfam" id="PF00583">
    <property type="entry name" value="Acetyltransf_1"/>
    <property type="match status" value="1"/>
</dbReference>
<feature type="domain" description="N-acetyltransferase" evidence="3">
    <location>
        <begin position="1"/>
        <end position="126"/>
    </location>
</feature>
<comment type="caution">
    <text evidence="4">The sequence shown here is derived from an EMBL/GenBank/DDBJ whole genome shotgun (WGS) entry which is preliminary data.</text>
</comment>